<gene>
    <name evidence="4" type="ORF">HNQ81_001116</name>
</gene>
<dbReference type="PANTHER" id="PTHR11203:SF37">
    <property type="entry name" value="INTEGRATOR COMPLEX SUBUNIT 11"/>
    <property type="match status" value="1"/>
</dbReference>
<accession>A0A840V0Q4</accession>
<evidence type="ECO:0000256" key="1">
    <source>
        <dbReference type="ARBA" id="ARBA00022801"/>
    </source>
</evidence>
<proteinExistence type="predicted"/>
<dbReference type="Gene3D" id="3.60.15.10">
    <property type="entry name" value="Ribonuclease Z/Hydroxyacylglutathione hydrolase-like"/>
    <property type="match status" value="1"/>
</dbReference>
<feature type="domain" description="Metallo-beta-lactamase" evidence="2">
    <location>
        <begin position="13"/>
        <end position="279"/>
    </location>
</feature>
<dbReference type="EMBL" id="JACHEO010000004">
    <property type="protein sequence ID" value="MBB5347400.1"/>
    <property type="molecule type" value="Genomic_DNA"/>
</dbReference>
<organism evidence="4 5">
    <name type="scientific">Desulfoprunum benzoelyticum</name>
    <dbReference type="NCBI Taxonomy" id="1506996"/>
    <lineage>
        <taxon>Bacteria</taxon>
        <taxon>Pseudomonadati</taxon>
        <taxon>Thermodesulfobacteriota</taxon>
        <taxon>Desulfobulbia</taxon>
        <taxon>Desulfobulbales</taxon>
        <taxon>Desulfobulbaceae</taxon>
        <taxon>Desulfoprunum</taxon>
    </lineage>
</organism>
<dbReference type="Gene3D" id="3.40.50.10890">
    <property type="match status" value="1"/>
</dbReference>
<dbReference type="GO" id="GO:0016787">
    <property type="term" value="F:hydrolase activity"/>
    <property type="evidence" value="ECO:0007669"/>
    <property type="project" value="UniProtKB-KW"/>
</dbReference>
<evidence type="ECO:0000259" key="2">
    <source>
        <dbReference type="SMART" id="SM00849"/>
    </source>
</evidence>
<dbReference type="InterPro" id="IPR011108">
    <property type="entry name" value="RMMBL"/>
</dbReference>
<dbReference type="RefSeq" id="WP_183349142.1">
    <property type="nucleotide sequence ID" value="NZ_JACHEO010000004.1"/>
</dbReference>
<dbReference type="Pfam" id="PF10996">
    <property type="entry name" value="Beta-Casp"/>
    <property type="match status" value="1"/>
</dbReference>
<keyword evidence="1" id="KW-0378">Hydrolase</keyword>
<feature type="domain" description="Beta-Casp" evidence="3">
    <location>
        <begin position="303"/>
        <end position="429"/>
    </location>
</feature>
<evidence type="ECO:0000259" key="3">
    <source>
        <dbReference type="SMART" id="SM01027"/>
    </source>
</evidence>
<evidence type="ECO:0000313" key="5">
    <source>
        <dbReference type="Proteomes" id="UP000539642"/>
    </source>
</evidence>
<dbReference type="AlphaFoldDB" id="A0A840V0Q4"/>
<name>A0A840V0Q4_9BACT</name>
<dbReference type="InterPro" id="IPR050698">
    <property type="entry name" value="MBL"/>
</dbReference>
<dbReference type="InterPro" id="IPR022712">
    <property type="entry name" value="Beta_Casp"/>
</dbReference>
<keyword evidence="5" id="KW-1185">Reference proteome</keyword>
<comment type="caution">
    <text evidence="4">The sequence shown here is derived from an EMBL/GenBank/DDBJ whole genome shotgun (WGS) entry which is preliminary data.</text>
</comment>
<reference evidence="4 5" key="1">
    <citation type="submission" date="2020-08" db="EMBL/GenBank/DDBJ databases">
        <title>Genomic Encyclopedia of Type Strains, Phase IV (KMG-IV): sequencing the most valuable type-strain genomes for metagenomic binning, comparative biology and taxonomic classification.</title>
        <authorList>
            <person name="Goeker M."/>
        </authorList>
    </citation>
    <scope>NUCLEOTIDE SEQUENCE [LARGE SCALE GENOMIC DNA]</scope>
    <source>
        <strain evidence="4 5">DSM 28570</strain>
    </source>
</reference>
<sequence>MHVTFHGATREVTGSFHTLTTDNDKILLDCGMFQGRRKESDEKNRVLEVDPQAITNVVLSHAHIDHSGRLPMLTGRGFKGRVFCTRATADACAYLLRDSAKIQEGDAAYLNYKTARNFLAKVRAGNVEARLSKAEMHEIGLTLKTENQYLNVPLIEKILRTNHLEIIEPLYSIQAAEEVLEYFEGVPYRHPVVVGRDLTCTLYDAGHILGSAIVVLQRGTGAQRRTLMFSGDLGRFGKPIIEDPTLQFAEEHRDIDLLIMESTYGDRLHDPVVDMKPALRRIVQETYARGGSVLVPAFAFGRTQELIYFLHELYMEGQLPKIPVYIDSPLATDITHVFGEHPETYDSDTHRTFLQNGRNPFSFEDLKFIHTVEDSMALNRDERPHIVLSGSGMCEGGRILHHLRHKIHDERNTVLIVGYMGQNTLGRRIQELGQAYEQGGRKGPAPILTFYNKEYPLRARVQTVGGFSAHGDRDEMTRLVRDSNLRIKKIALVHGEEEQSLAFATYLREQGFDVTVPCHGQSISIN</sequence>
<dbReference type="InterPro" id="IPR001279">
    <property type="entry name" value="Metallo-B-lactamas"/>
</dbReference>
<protein>
    <submittedName>
        <fullName evidence="4">Metallo-beta-lactamase family protein</fullName>
    </submittedName>
</protein>
<evidence type="ECO:0000313" key="4">
    <source>
        <dbReference type="EMBL" id="MBB5347400.1"/>
    </source>
</evidence>
<dbReference type="Pfam" id="PF07521">
    <property type="entry name" value="RMMBL"/>
    <property type="match status" value="1"/>
</dbReference>
<dbReference type="GO" id="GO:0004521">
    <property type="term" value="F:RNA endonuclease activity"/>
    <property type="evidence" value="ECO:0007669"/>
    <property type="project" value="TreeGrafter"/>
</dbReference>
<dbReference type="Pfam" id="PF00753">
    <property type="entry name" value="Lactamase_B"/>
    <property type="match status" value="1"/>
</dbReference>
<dbReference type="PANTHER" id="PTHR11203">
    <property type="entry name" value="CLEAVAGE AND POLYADENYLATION SPECIFICITY FACTOR FAMILY MEMBER"/>
    <property type="match status" value="1"/>
</dbReference>
<dbReference type="SMART" id="SM01027">
    <property type="entry name" value="Beta-Casp"/>
    <property type="match status" value="1"/>
</dbReference>
<dbReference type="SMART" id="SM00849">
    <property type="entry name" value="Lactamase_B"/>
    <property type="match status" value="1"/>
</dbReference>
<dbReference type="SUPFAM" id="SSF56281">
    <property type="entry name" value="Metallo-hydrolase/oxidoreductase"/>
    <property type="match status" value="1"/>
</dbReference>
<dbReference type="CDD" id="cd16295">
    <property type="entry name" value="TTHA0252-CPSF-like_MBL-fold"/>
    <property type="match status" value="1"/>
</dbReference>
<dbReference type="Proteomes" id="UP000539642">
    <property type="component" value="Unassembled WGS sequence"/>
</dbReference>
<dbReference type="InterPro" id="IPR036866">
    <property type="entry name" value="RibonucZ/Hydroxyglut_hydro"/>
</dbReference>